<dbReference type="HOGENOM" id="CLU_015246_2_0_1"/>
<evidence type="ECO:0000256" key="2">
    <source>
        <dbReference type="ARBA" id="ARBA00022737"/>
    </source>
</evidence>
<reference evidence="6" key="2">
    <citation type="submission" date="2012-11" db="EMBL/GenBank/DDBJ databases">
        <authorList>
            <person name="Kuo A."/>
            <person name="Curtis B.A."/>
            <person name="Tanifuji G."/>
            <person name="Burki F."/>
            <person name="Gruber A."/>
            <person name="Irimia M."/>
            <person name="Maruyama S."/>
            <person name="Arias M.C."/>
            <person name="Ball S.G."/>
            <person name="Gile G.H."/>
            <person name="Hirakawa Y."/>
            <person name="Hopkins J.F."/>
            <person name="Rensing S.A."/>
            <person name="Schmutz J."/>
            <person name="Symeonidi A."/>
            <person name="Elias M."/>
            <person name="Eveleigh R.J."/>
            <person name="Herman E.K."/>
            <person name="Klute M.J."/>
            <person name="Nakayama T."/>
            <person name="Obornik M."/>
            <person name="Reyes-Prieto A."/>
            <person name="Armbrust E.V."/>
            <person name="Aves S.J."/>
            <person name="Beiko R.G."/>
            <person name="Coutinho P."/>
            <person name="Dacks J.B."/>
            <person name="Durnford D.G."/>
            <person name="Fast N.M."/>
            <person name="Green B.R."/>
            <person name="Grisdale C."/>
            <person name="Hempe F."/>
            <person name="Henrissat B."/>
            <person name="Hoppner M.P."/>
            <person name="Ishida K.-I."/>
            <person name="Kim E."/>
            <person name="Koreny L."/>
            <person name="Kroth P.G."/>
            <person name="Liu Y."/>
            <person name="Malik S.-B."/>
            <person name="Maier U.G."/>
            <person name="McRose D."/>
            <person name="Mock T."/>
            <person name="Neilson J.A."/>
            <person name="Onodera N.T."/>
            <person name="Poole A.M."/>
            <person name="Pritham E.J."/>
            <person name="Richards T.A."/>
            <person name="Rocap G."/>
            <person name="Roy S.W."/>
            <person name="Sarai C."/>
            <person name="Schaack S."/>
            <person name="Shirato S."/>
            <person name="Slamovits C.H."/>
            <person name="Spencer D.F."/>
            <person name="Suzuki S."/>
            <person name="Worden A.Z."/>
            <person name="Zauner S."/>
            <person name="Barry K."/>
            <person name="Bell C."/>
            <person name="Bharti A.K."/>
            <person name="Crow J.A."/>
            <person name="Grimwood J."/>
            <person name="Kramer R."/>
            <person name="Lindquist E."/>
            <person name="Lucas S."/>
            <person name="Salamov A."/>
            <person name="McFadden G.I."/>
            <person name="Lane C.E."/>
            <person name="Keeling P.J."/>
            <person name="Gray M.W."/>
            <person name="Grigoriev I.V."/>
            <person name="Archibald J.M."/>
        </authorList>
    </citation>
    <scope>NUCLEOTIDE SEQUENCE</scope>
    <source>
        <strain evidence="6">CCMP2712</strain>
    </source>
</reference>
<dbReference type="eggNOG" id="KOG0318">
    <property type="taxonomic scope" value="Eukaryota"/>
</dbReference>
<dbReference type="GO" id="GO:0051015">
    <property type="term" value="F:actin filament binding"/>
    <property type="evidence" value="ECO:0007669"/>
    <property type="project" value="TreeGrafter"/>
</dbReference>
<dbReference type="InterPro" id="IPR019775">
    <property type="entry name" value="WD40_repeat_CS"/>
</dbReference>
<feature type="repeat" description="WD" evidence="3">
    <location>
        <begin position="320"/>
        <end position="349"/>
    </location>
</feature>
<evidence type="ECO:0000256" key="3">
    <source>
        <dbReference type="PROSITE-ProRule" id="PRU00221"/>
    </source>
</evidence>
<dbReference type="PaxDb" id="55529-EKX43446"/>
<dbReference type="CDD" id="cd00200">
    <property type="entry name" value="WD40"/>
    <property type="match status" value="1"/>
</dbReference>
<dbReference type="SMART" id="SM00320">
    <property type="entry name" value="WD40"/>
    <property type="match status" value="10"/>
</dbReference>
<name>L1J4L6_GUITC</name>
<gene>
    <name evidence="4" type="ORF">GUITHDRAFT_87783</name>
</gene>
<dbReference type="OrthoDB" id="2306at2759"/>
<evidence type="ECO:0000313" key="6">
    <source>
        <dbReference type="Proteomes" id="UP000011087"/>
    </source>
</evidence>
<feature type="repeat" description="WD" evidence="3">
    <location>
        <begin position="461"/>
        <end position="502"/>
    </location>
</feature>
<dbReference type="GO" id="GO:0030864">
    <property type="term" value="C:cortical actin cytoskeleton"/>
    <property type="evidence" value="ECO:0007669"/>
    <property type="project" value="TreeGrafter"/>
</dbReference>
<dbReference type="RefSeq" id="XP_005830426.1">
    <property type="nucleotide sequence ID" value="XM_005830369.1"/>
</dbReference>
<dbReference type="FunFam" id="2.130.10.10:FF:000102">
    <property type="entry name" value="Actin-interacting protein 1"/>
    <property type="match status" value="1"/>
</dbReference>
<feature type="repeat" description="WD" evidence="3">
    <location>
        <begin position="56"/>
        <end position="97"/>
    </location>
</feature>
<sequence>MIVLKPYQEIFAASPATTRGQGTTISVDAKGEKLFYGCGRSVIIRSVSNPLSAEVFTEHAKDVTVAKPSPSGAWVASGDASGVVKVWSLDNPEHIIKFEAQCLGGAIHDIQWSPDSQRIVAVGDGKDSFGRVFMWDTGSSVGEIAGHSKKILSCDFKPVKPFQIATASEDFQVTLLDGPPFKFAKTLKDHTKFVNCVRYSPDGTKYCTVGSDMLGFIYDSASSSKIGELKGHKGTIYACSWSSDSSKIVTASADKTVIVWDANTYANIGTWSIGGAKPATEDMQVGVAWVPNSNQIISLSLRGDLTYLDAASPGTFSRVIRGHNKNVTALTTDPKKGLIVSASYDGLLRRPSDMQQGKWHTNAIADHAICGDTLVSCGLDDTFRTADLSKMEVVGESLSLGGQPAGLSLSNDGQLCVIATNKALLCVRKQVSSLQVAVACEDNKIRIFSLAGDKLSPAQELAEHHSSVTKVAYSPCGKLLASGDVGKEVILWDAVSKSVKTKGMTFHLAKITCLDWSPDSSKFATGGLDSKIIVWSVEGGPNKRTVLDRANVGGVTAVKFLSPGQLVSTGADCNIKVWVV</sequence>
<dbReference type="STRING" id="905079.L1J4L6"/>
<dbReference type="SUPFAM" id="SSF50978">
    <property type="entry name" value="WD40 repeat-like"/>
    <property type="match status" value="2"/>
</dbReference>
<accession>L1J4L6</accession>
<dbReference type="PROSITE" id="PS00678">
    <property type="entry name" value="WD_REPEATS_1"/>
    <property type="match status" value="1"/>
</dbReference>
<dbReference type="Proteomes" id="UP000011087">
    <property type="component" value="Unassembled WGS sequence"/>
</dbReference>
<dbReference type="InterPro" id="IPR036322">
    <property type="entry name" value="WD40_repeat_dom_sf"/>
</dbReference>
<dbReference type="InterPro" id="IPR001680">
    <property type="entry name" value="WD40_rpt"/>
</dbReference>
<proteinExistence type="predicted"/>
<evidence type="ECO:0000313" key="5">
    <source>
        <dbReference type="EnsemblProtists" id="EKX43446"/>
    </source>
</evidence>
<dbReference type="GeneID" id="17300104"/>
<dbReference type="Gene3D" id="2.130.10.10">
    <property type="entry name" value="YVTN repeat-like/Quinoprotein amine dehydrogenase"/>
    <property type="match status" value="2"/>
</dbReference>
<dbReference type="Pfam" id="PF00400">
    <property type="entry name" value="WD40"/>
    <property type="match status" value="8"/>
</dbReference>
<dbReference type="EnsemblProtists" id="EKX43446">
    <property type="protein sequence ID" value="EKX43446"/>
    <property type="gene ID" value="GUITHDRAFT_87783"/>
</dbReference>
<keyword evidence="6" id="KW-1185">Reference proteome</keyword>
<feature type="repeat" description="WD" evidence="3">
    <location>
        <begin position="229"/>
        <end position="270"/>
    </location>
</feature>
<dbReference type="AlphaFoldDB" id="L1J4L6"/>
<reference evidence="5" key="3">
    <citation type="submission" date="2016-03" db="UniProtKB">
        <authorList>
            <consortium name="EnsemblProtists"/>
        </authorList>
    </citation>
    <scope>IDENTIFICATION</scope>
</reference>
<dbReference type="PROSITE" id="PS50294">
    <property type="entry name" value="WD_REPEATS_REGION"/>
    <property type="match status" value="3"/>
</dbReference>
<keyword evidence="2" id="KW-0677">Repeat</keyword>
<dbReference type="KEGG" id="gtt:GUITHDRAFT_87783"/>
<evidence type="ECO:0000313" key="4">
    <source>
        <dbReference type="EMBL" id="EKX43446.1"/>
    </source>
</evidence>
<dbReference type="PROSITE" id="PS50082">
    <property type="entry name" value="WD_REPEATS_2"/>
    <property type="match status" value="5"/>
</dbReference>
<dbReference type="PANTHER" id="PTHR19856">
    <property type="entry name" value="WD-REPEATCONTAINING PROTEIN WDR1"/>
    <property type="match status" value="1"/>
</dbReference>
<dbReference type="GO" id="GO:0030042">
    <property type="term" value="P:actin filament depolymerization"/>
    <property type="evidence" value="ECO:0007669"/>
    <property type="project" value="TreeGrafter"/>
</dbReference>
<keyword evidence="1 3" id="KW-0853">WD repeat</keyword>
<protein>
    <submittedName>
        <fullName evidence="4 5">Uncharacterized protein</fullName>
    </submittedName>
</protein>
<organism evidence="4">
    <name type="scientific">Guillardia theta (strain CCMP2712)</name>
    <name type="common">Cryptophyte</name>
    <dbReference type="NCBI Taxonomy" id="905079"/>
    <lineage>
        <taxon>Eukaryota</taxon>
        <taxon>Cryptophyceae</taxon>
        <taxon>Pyrenomonadales</taxon>
        <taxon>Geminigeraceae</taxon>
        <taxon>Guillardia</taxon>
    </lineage>
</organism>
<dbReference type="EMBL" id="JH993010">
    <property type="protein sequence ID" value="EKX43446.1"/>
    <property type="molecule type" value="Genomic_DNA"/>
</dbReference>
<dbReference type="PANTHER" id="PTHR19856:SF0">
    <property type="entry name" value="WD REPEAT-CONTAINING PROTEIN 1"/>
    <property type="match status" value="1"/>
</dbReference>
<dbReference type="OMA" id="FYQGPPF"/>
<reference evidence="4 6" key="1">
    <citation type="journal article" date="2012" name="Nature">
        <title>Algal genomes reveal evolutionary mosaicism and the fate of nucleomorphs.</title>
        <authorList>
            <consortium name="DOE Joint Genome Institute"/>
            <person name="Curtis B.A."/>
            <person name="Tanifuji G."/>
            <person name="Burki F."/>
            <person name="Gruber A."/>
            <person name="Irimia M."/>
            <person name="Maruyama S."/>
            <person name="Arias M.C."/>
            <person name="Ball S.G."/>
            <person name="Gile G.H."/>
            <person name="Hirakawa Y."/>
            <person name="Hopkins J.F."/>
            <person name="Kuo A."/>
            <person name="Rensing S.A."/>
            <person name="Schmutz J."/>
            <person name="Symeonidi A."/>
            <person name="Elias M."/>
            <person name="Eveleigh R.J."/>
            <person name="Herman E.K."/>
            <person name="Klute M.J."/>
            <person name="Nakayama T."/>
            <person name="Obornik M."/>
            <person name="Reyes-Prieto A."/>
            <person name="Armbrust E.V."/>
            <person name="Aves S.J."/>
            <person name="Beiko R.G."/>
            <person name="Coutinho P."/>
            <person name="Dacks J.B."/>
            <person name="Durnford D.G."/>
            <person name="Fast N.M."/>
            <person name="Green B.R."/>
            <person name="Grisdale C.J."/>
            <person name="Hempel F."/>
            <person name="Henrissat B."/>
            <person name="Hoppner M.P."/>
            <person name="Ishida K."/>
            <person name="Kim E."/>
            <person name="Koreny L."/>
            <person name="Kroth P.G."/>
            <person name="Liu Y."/>
            <person name="Malik S.B."/>
            <person name="Maier U.G."/>
            <person name="McRose D."/>
            <person name="Mock T."/>
            <person name="Neilson J.A."/>
            <person name="Onodera N.T."/>
            <person name="Poole A.M."/>
            <person name="Pritham E.J."/>
            <person name="Richards T.A."/>
            <person name="Rocap G."/>
            <person name="Roy S.W."/>
            <person name="Sarai C."/>
            <person name="Schaack S."/>
            <person name="Shirato S."/>
            <person name="Slamovits C.H."/>
            <person name="Spencer D.F."/>
            <person name="Suzuki S."/>
            <person name="Worden A.Z."/>
            <person name="Zauner S."/>
            <person name="Barry K."/>
            <person name="Bell C."/>
            <person name="Bharti A.K."/>
            <person name="Crow J.A."/>
            <person name="Grimwood J."/>
            <person name="Kramer R."/>
            <person name="Lindquist E."/>
            <person name="Lucas S."/>
            <person name="Salamov A."/>
            <person name="McFadden G.I."/>
            <person name="Lane C.E."/>
            <person name="Keeling P.J."/>
            <person name="Gray M.W."/>
            <person name="Grigoriev I.V."/>
            <person name="Archibald J.M."/>
        </authorList>
    </citation>
    <scope>NUCLEOTIDE SEQUENCE</scope>
    <source>
        <strain evidence="4 6">CCMP2712</strain>
    </source>
</reference>
<dbReference type="InterPro" id="IPR015943">
    <property type="entry name" value="WD40/YVTN_repeat-like_dom_sf"/>
</dbReference>
<evidence type="ECO:0000256" key="1">
    <source>
        <dbReference type="ARBA" id="ARBA00022574"/>
    </source>
</evidence>
<feature type="repeat" description="WD" evidence="3">
    <location>
        <begin position="504"/>
        <end position="545"/>
    </location>
</feature>